<dbReference type="VEuPathDB" id="TriTrypDB:LDHU3_26.3180"/>
<proteinExistence type="predicted"/>
<evidence type="ECO:0000313" key="10">
    <source>
        <dbReference type="EMBL" id="TPP52115.1"/>
    </source>
</evidence>
<dbReference type="Gene3D" id="3.30.200.20">
    <property type="entry name" value="Phosphorylase Kinase, domain 1"/>
    <property type="match status" value="1"/>
</dbReference>
<sequence>MDSATAAAERAASSALSASLSLTTTHSSTTSTATLTPAHEALRQARSFCGSGRAAPSTSSSANLSSGHTESSPCPSLDSHLLPGHAGDIEAMHTACVAGVHRRGTASNRPSCSSGRSSSTSRATRSRGVSGSSGGLTRTPGGGAATCLSPTSACATHSGASLENEPSLTRGCCSSPPHADAQLASFSSSLAHHGSGSPSTPSSTAHSPDAQPPAPTAWPLALPSERIRQCQLHEEEEGAAQELAQQQHVHFRVPMVALKTSASPSVYPAKASVSARPSSQISAADQTAVERLQDLSYAEVQEAQEWLARAGSAKQAWAVSRSVPVVRPTEAVAADPLANESGGTAAALLEAAPASLDAAANLRFSQFFRASLMEEDSDDAAMSDGGRGAVHGGAGKDTGTREAVEMTRAGDVRRSTGPTRSCGEAAPRSCQHGGAFPSAWPYVASEFDGPGADVEVEKGDDDDLTDSPITGVLPSSTHLHRTSVDADGKAAAPLPDSSIFLSPSAPGASAKCTLVWPASPLLAERDSSTPARRSLSPATTARRWSLSCFDIGRRIGHGHSGKTFLAREKYSKVVVALKVFNDDYAQRHEGGTNMVERAMRLQAAAGRHCPHIVRLYAFFTDARRCYAALEYADAGDLATHLLRQPHQRLPEAQAQVIVYHVALALRHLHEQRVVHRAVTMRNVLLRRSEAGATAKLGDFASAVHLADGRARWFGELGGSHDGGRSLEYAAPEVICGRGWSCKSDMWALGILVFEMICGHHPFDHVSAAEMKRLICSGAACHSPHALSRTGMSFVRSLLCVDEAARSSAATALAHPFLSVNAAATTPAVASAMQDTAASGRTEPAGSAAQAAPASVAVAEEACMGAVALPVSRDLSSTFSLAAVLANTEANCGNDGGHSRSTAAMPTGTKTTISCAGASLVSPAPRDDIPYARRDGNPSASSLTTTSPSPTVTPFSTAQRVTGTTRRAHGAAWHTADAVAPAASLLSTSSPGPLMSFALLTHPWQSTALPPSVTLSASSLFGALSDEEADTSSGRRPSATRLRSPGNASRHSPTTTLSDMSASVLSTTRTPTTLASGAAQPTGGAFTDSAAAESVPSGSFKSGNTHNTIYLHSQQHHARHGQQQEQQETPVAYGALGTTRSGERRRSEDTRGDCSVTVSSWTPRPSCDARTEWTTQDADVSVSSLTVSSTSSSSMGAVVPQASFHTRASDAPPRQLTGRIASPMAVNGALQAERLPLTGRLASSTITLTSVRGAPGAPKAAVTSSHARRPPPGTKRLSKRRECSLRLAFETLSDEDSW</sequence>
<name>A0A504XWB6_LEIDO</name>
<feature type="compositionally biased region" description="Basic and acidic residues" evidence="8">
    <location>
        <begin position="398"/>
        <end position="414"/>
    </location>
</feature>
<dbReference type="GO" id="GO:0005524">
    <property type="term" value="F:ATP binding"/>
    <property type="evidence" value="ECO:0007669"/>
    <property type="project" value="UniProtKB-UniRule"/>
</dbReference>
<dbReference type="PROSITE" id="PS50011">
    <property type="entry name" value="PROTEIN_KINASE_DOM"/>
    <property type="match status" value="1"/>
</dbReference>
<feature type="compositionally biased region" description="Low complexity" evidence="8">
    <location>
        <begin position="937"/>
        <end position="956"/>
    </location>
</feature>
<feature type="compositionally biased region" description="Gly residues" evidence="8">
    <location>
        <begin position="385"/>
        <end position="396"/>
    </location>
</feature>
<feature type="region of interest" description="Disordered" evidence="8">
    <location>
        <begin position="1025"/>
        <end position="1158"/>
    </location>
</feature>
<evidence type="ECO:0000256" key="5">
    <source>
        <dbReference type="ARBA" id="ARBA00022840"/>
    </source>
</evidence>
<dbReference type="InterPro" id="IPR000719">
    <property type="entry name" value="Prot_kinase_dom"/>
</dbReference>
<dbReference type="Gene3D" id="1.10.510.10">
    <property type="entry name" value="Transferase(Phosphotransferase) domain 1"/>
    <property type="match status" value="1"/>
</dbReference>
<feature type="region of interest" description="Disordered" evidence="8">
    <location>
        <begin position="379"/>
        <end position="430"/>
    </location>
</feature>
<feature type="binding site" evidence="6">
    <location>
        <begin position="630"/>
        <end position="632"/>
    </location>
    <ligand>
        <name>ATP</name>
        <dbReference type="ChEBI" id="CHEBI:30616"/>
    </ligand>
</feature>
<feature type="compositionally biased region" description="Polar residues" evidence="8">
    <location>
        <begin position="1095"/>
        <end position="1112"/>
    </location>
</feature>
<feature type="compositionally biased region" description="Low complexity" evidence="8">
    <location>
        <begin position="191"/>
        <end position="208"/>
    </location>
</feature>
<dbReference type="VEuPathDB" id="TriTrypDB:LdBPK_262460.1"/>
<keyword evidence="4 10" id="KW-0418">Kinase</keyword>
<feature type="binding site" evidence="6">
    <location>
        <position position="698"/>
    </location>
    <ligand>
        <name>ATP</name>
        <dbReference type="ChEBI" id="CHEBI:30616"/>
    </ligand>
</feature>
<dbReference type="PROSITE" id="PS00107">
    <property type="entry name" value="PROTEIN_KINASE_ATP"/>
    <property type="match status" value="1"/>
</dbReference>
<evidence type="ECO:0000256" key="4">
    <source>
        <dbReference type="ARBA" id="ARBA00022777"/>
    </source>
</evidence>
<dbReference type="Pfam" id="PF00069">
    <property type="entry name" value="Pkinase"/>
    <property type="match status" value="1"/>
</dbReference>
<evidence type="ECO:0000256" key="6">
    <source>
        <dbReference type="PIRSR" id="PIRSR630616-2"/>
    </source>
</evidence>
<dbReference type="InterPro" id="IPR017441">
    <property type="entry name" value="Protein_kinase_ATP_BS"/>
</dbReference>
<feature type="compositionally biased region" description="Low complexity" evidence="8">
    <location>
        <begin position="107"/>
        <end position="139"/>
    </location>
</feature>
<evidence type="ECO:0000256" key="1">
    <source>
        <dbReference type="ARBA" id="ARBA00022527"/>
    </source>
</evidence>
<dbReference type="InterPro" id="IPR030616">
    <property type="entry name" value="Aur-like"/>
</dbReference>
<evidence type="ECO:0000256" key="7">
    <source>
        <dbReference type="PROSITE-ProRule" id="PRU10141"/>
    </source>
</evidence>
<feature type="region of interest" description="Disordered" evidence="8">
    <location>
        <begin position="1249"/>
        <end position="1280"/>
    </location>
</feature>
<comment type="caution">
    <text evidence="10">The sequence shown here is derived from an EMBL/GenBank/DDBJ whole genome shotgun (WGS) entry which is preliminary data.</text>
</comment>
<dbReference type="VEuPathDB" id="TriTrypDB:LdCL_260030400"/>
<feature type="region of interest" description="Disordered" evidence="8">
    <location>
        <begin position="189"/>
        <end position="218"/>
    </location>
</feature>
<feature type="compositionally biased region" description="Low complexity" evidence="8">
    <location>
        <begin position="54"/>
        <end position="66"/>
    </location>
</feature>
<dbReference type="Proteomes" id="UP000318821">
    <property type="component" value="Unassembled WGS sequence"/>
</dbReference>
<evidence type="ECO:0000259" key="9">
    <source>
        <dbReference type="PROSITE" id="PS50011"/>
    </source>
</evidence>
<feature type="binding site" evidence="6 7">
    <location>
        <position position="578"/>
    </location>
    <ligand>
        <name>ATP</name>
        <dbReference type="ChEBI" id="CHEBI:30616"/>
    </ligand>
</feature>
<reference evidence="11" key="1">
    <citation type="submission" date="2019-02" db="EMBL/GenBank/DDBJ databases">
        <title>FDA dAtabase for Regulatory Grade micrObial Sequences (FDA-ARGOS): Supporting development and validation of Infectious Disease Dx tests.</title>
        <authorList>
            <person name="Duncan R."/>
            <person name="Fisher C."/>
            <person name="Tallon L."/>
            <person name="Sadzewicz L."/>
            <person name="Sengamalay N."/>
            <person name="Ott S."/>
            <person name="Godinez A."/>
            <person name="Nagaraj S."/>
            <person name="Vavikolanu K."/>
            <person name="Vyas G."/>
            <person name="Nadendla S."/>
            <person name="Aluvathingal J."/>
            <person name="Sichtig H."/>
        </authorList>
    </citation>
    <scope>NUCLEOTIDE SEQUENCE [LARGE SCALE GENOMIC DNA]</scope>
    <source>
        <strain evidence="11">FDAARGOS_360</strain>
    </source>
</reference>
<dbReference type="InterPro" id="IPR011009">
    <property type="entry name" value="Kinase-like_dom_sf"/>
</dbReference>
<keyword evidence="3 6" id="KW-0547">Nucleotide-binding</keyword>
<dbReference type="GO" id="GO:0004674">
    <property type="term" value="F:protein serine/threonine kinase activity"/>
    <property type="evidence" value="ECO:0007669"/>
    <property type="project" value="UniProtKB-KW"/>
</dbReference>
<organism evidence="10 11">
    <name type="scientific">Leishmania donovani</name>
    <dbReference type="NCBI Taxonomy" id="5661"/>
    <lineage>
        <taxon>Eukaryota</taxon>
        <taxon>Discoba</taxon>
        <taxon>Euglenozoa</taxon>
        <taxon>Kinetoplastea</taxon>
        <taxon>Metakinetoplastina</taxon>
        <taxon>Trypanosomatida</taxon>
        <taxon>Trypanosomatidae</taxon>
        <taxon>Leishmaniinae</taxon>
        <taxon>Leishmania</taxon>
    </lineage>
</organism>
<dbReference type="EMBL" id="RHLD01000018">
    <property type="protein sequence ID" value="TPP52115.1"/>
    <property type="molecule type" value="Genomic_DNA"/>
</dbReference>
<feature type="compositionally biased region" description="Basic and acidic residues" evidence="8">
    <location>
        <begin position="1140"/>
        <end position="1151"/>
    </location>
</feature>
<keyword evidence="2" id="KW-0808">Transferase</keyword>
<evidence type="ECO:0000256" key="2">
    <source>
        <dbReference type="ARBA" id="ARBA00022679"/>
    </source>
</evidence>
<feature type="domain" description="Protein kinase" evidence="9">
    <location>
        <begin position="549"/>
        <end position="817"/>
    </location>
</feature>
<feature type="region of interest" description="Disordered" evidence="8">
    <location>
        <begin position="49"/>
        <end position="81"/>
    </location>
</feature>
<protein>
    <submittedName>
        <fullName evidence="10">Protein kinase domain family protein</fullName>
    </submittedName>
</protein>
<evidence type="ECO:0000256" key="3">
    <source>
        <dbReference type="ARBA" id="ARBA00022741"/>
    </source>
</evidence>
<dbReference type="SUPFAM" id="SSF56112">
    <property type="entry name" value="Protein kinase-like (PK-like)"/>
    <property type="match status" value="1"/>
</dbReference>
<feature type="region of interest" description="Disordered" evidence="8">
    <location>
        <begin position="447"/>
        <end position="479"/>
    </location>
</feature>
<feature type="region of interest" description="Disordered" evidence="8">
    <location>
        <begin position="917"/>
        <end position="968"/>
    </location>
</feature>
<accession>A0A504XWB6</accession>
<feature type="compositionally biased region" description="Basic and acidic residues" evidence="8">
    <location>
        <begin position="924"/>
        <end position="935"/>
    </location>
</feature>
<keyword evidence="1" id="KW-0723">Serine/threonine-protein kinase</keyword>
<dbReference type="PANTHER" id="PTHR24350">
    <property type="entry name" value="SERINE/THREONINE-PROTEIN KINASE IAL-RELATED"/>
    <property type="match status" value="1"/>
</dbReference>
<gene>
    <name evidence="10" type="ORF">CGC20_5660</name>
</gene>
<feature type="compositionally biased region" description="Polar residues" evidence="8">
    <location>
        <begin position="1045"/>
        <end position="1074"/>
    </location>
</feature>
<feature type="region of interest" description="Disordered" evidence="8">
    <location>
        <begin position="102"/>
        <end position="144"/>
    </location>
</feature>
<evidence type="ECO:0000256" key="8">
    <source>
        <dbReference type="SAM" id="MobiDB-lite"/>
    </source>
</evidence>
<feature type="region of interest" description="Disordered" evidence="8">
    <location>
        <begin position="1"/>
        <end position="36"/>
    </location>
</feature>
<keyword evidence="5 6" id="KW-0067">ATP-binding</keyword>
<evidence type="ECO:0000313" key="11">
    <source>
        <dbReference type="Proteomes" id="UP000318821"/>
    </source>
</evidence>